<dbReference type="OrthoDB" id="3226064at2759"/>
<accession>A0A6A5R5Z3</accession>
<evidence type="ECO:0000313" key="2">
    <source>
        <dbReference type="EMBL" id="KAF1922598.1"/>
    </source>
</evidence>
<evidence type="ECO:0000313" key="3">
    <source>
        <dbReference type="Proteomes" id="UP000800082"/>
    </source>
</evidence>
<proteinExistence type="predicted"/>
<dbReference type="Proteomes" id="UP000800082">
    <property type="component" value="Unassembled WGS sequence"/>
</dbReference>
<gene>
    <name evidence="2" type="ORF">M421DRAFT_104945</name>
</gene>
<dbReference type="GeneID" id="54344723"/>
<evidence type="ECO:0000259" key="1">
    <source>
        <dbReference type="Pfam" id="PF00646"/>
    </source>
</evidence>
<reference evidence="2" key="1">
    <citation type="journal article" date="2020" name="Stud. Mycol.">
        <title>101 Dothideomycetes genomes: a test case for predicting lifestyles and emergence of pathogens.</title>
        <authorList>
            <person name="Haridas S."/>
            <person name="Albert R."/>
            <person name="Binder M."/>
            <person name="Bloem J."/>
            <person name="Labutti K."/>
            <person name="Salamov A."/>
            <person name="Andreopoulos B."/>
            <person name="Baker S."/>
            <person name="Barry K."/>
            <person name="Bills G."/>
            <person name="Bluhm B."/>
            <person name="Cannon C."/>
            <person name="Castanera R."/>
            <person name="Culley D."/>
            <person name="Daum C."/>
            <person name="Ezra D."/>
            <person name="Gonzalez J."/>
            <person name="Henrissat B."/>
            <person name="Kuo A."/>
            <person name="Liang C."/>
            <person name="Lipzen A."/>
            <person name="Lutzoni F."/>
            <person name="Magnuson J."/>
            <person name="Mondo S."/>
            <person name="Nolan M."/>
            <person name="Ohm R."/>
            <person name="Pangilinan J."/>
            <person name="Park H.-J."/>
            <person name="Ramirez L."/>
            <person name="Alfaro M."/>
            <person name="Sun H."/>
            <person name="Tritt A."/>
            <person name="Yoshinaga Y."/>
            <person name="Zwiers L.-H."/>
            <person name="Turgeon B."/>
            <person name="Goodwin S."/>
            <person name="Spatafora J."/>
            <person name="Crous P."/>
            <person name="Grigoriev I."/>
        </authorList>
    </citation>
    <scope>NUCLEOTIDE SEQUENCE</scope>
    <source>
        <strain evidence="2">CBS 183.55</strain>
    </source>
</reference>
<dbReference type="AlphaFoldDB" id="A0A6A5R5Z3"/>
<dbReference type="EMBL" id="ML979020">
    <property type="protein sequence ID" value="KAF1922598.1"/>
    <property type="molecule type" value="Genomic_DNA"/>
</dbReference>
<dbReference type="SUPFAM" id="SSF81383">
    <property type="entry name" value="F-box domain"/>
    <property type="match status" value="1"/>
</dbReference>
<protein>
    <recommendedName>
        <fullName evidence="1">F-box domain-containing protein</fullName>
    </recommendedName>
</protein>
<name>A0A6A5R5Z3_9PLEO</name>
<dbReference type="Pfam" id="PF00646">
    <property type="entry name" value="F-box"/>
    <property type="match status" value="1"/>
</dbReference>
<dbReference type="InterPro" id="IPR001810">
    <property type="entry name" value="F-box_dom"/>
</dbReference>
<dbReference type="InterPro" id="IPR036047">
    <property type="entry name" value="F-box-like_dom_sf"/>
</dbReference>
<dbReference type="RefSeq" id="XP_033442851.1">
    <property type="nucleotide sequence ID" value="XM_033587077.1"/>
</dbReference>
<sequence length="451" mass="51234">MTELLDLCYDVLICVLEEIDPSDLAACAQTSVGFNEFLKKNTRLYKAHYLKTFDDPRQRPDDPEPDWVVELQRAIRCQKILGSGSNDVKRDEFEFVTKTVLSLVATASTDKLGVSNNQQLLSNLFESITQNRDAFMSRSSLYARAGTVHQKPAKDEEGRQLSAKLQCLFGITSTTSGRRSLQTHPYARSMVYDLRKYTDENEWGPFRDDGSMRVDWEMLESIMIVLGYSSNLCCRRFLSRFRPPWTHPFEGVIPERASMLPPYPTALPREINVPLRLKDPYNVTGVWSRIVCFLDYNDLYHFNFGEEAVRWPSDQPRDPTAREEAIRHIMMDIKVTSVEAAGASDQPGMPVVHFSGKSRSVEASWDPNANSGIRGSVRVTPEGEVRWQTISVFHGGEERWRSDGIQVGGLRAQRGVIGTWFDKDFDAHGPAGPTAFWKISDQNLVEDEDDF</sequence>
<organism evidence="2 3">
    <name type="scientific">Didymella exigua CBS 183.55</name>
    <dbReference type="NCBI Taxonomy" id="1150837"/>
    <lineage>
        <taxon>Eukaryota</taxon>
        <taxon>Fungi</taxon>
        <taxon>Dikarya</taxon>
        <taxon>Ascomycota</taxon>
        <taxon>Pezizomycotina</taxon>
        <taxon>Dothideomycetes</taxon>
        <taxon>Pleosporomycetidae</taxon>
        <taxon>Pleosporales</taxon>
        <taxon>Pleosporineae</taxon>
        <taxon>Didymellaceae</taxon>
        <taxon>Didymella</taxon>
    </lineage>
</organism>
<feature type="domain" description="F-box" evidence="1">
    <location>
        <begin position="4"/>
        <end position="41"/>
    </location>
</feature>
<keyword evidence="3" id="KW-1185">Reference proteome</keyword>